<feature type="compositionally biased region" description="Acidic residues" evidence="2">
    <location>
        <begin position="476"/>
        <end position="494"/>
    </location>
</feature>
<protein>
    <submittedName>
        <fullName evidence="5">Copia LTR rider</fullName>
    </submittedName>
</protein>
<reference evidence="5" key="1">
    <citation type="journal article" date="2019" name="Sci. Rep.">
        <title>Draft genome of Tanacetum cinerariifolium, the natural source of mosquito coil.</title>
        <authorList>
            <person name="Yamashiro T."/>
            <person name="Shiraishi A."/>
            <person name="Satake H."/>
            <person name="Nakayama K."/>
        </authorList>
    </citation>
    <scope>NUCLEOTIDE SEQUENCE</scope>
</reference>
<organism evidence="5">
    <name type="scientific">Tanacetum cinerariifolium</name>
    <name type="common">Dalmatian daisy</name>
    <name type="synonym">Chrysanthemum cinerariifolium</name>
    <dbReference type="NCBI Taxonomy" id="118510"/>
    <lineage>
        <taxon>Eukaryota</taxon>
        <taxon>Viridiplantae</taxon>
        <taxon>Streptophyta</taxon>
        <taxon>Embryophyta</taxon>
        <taxon>Tracheophyta</taxon>
        <taxon>Spermatophyta</taxon>
        <taxon>Magnoliopsida</taxon>
        <taxon>eudicotyledons</taxon>
        <taxon>Gunneridae</taxon>
        <taxon>Pentapetalae</taxon>
        <taxon>asterids</taxon>
        <taxon>campanulids</taxon>
        <taxon>Asterales</taxon>
        <taxon>Asteraceae</taxon>
        <taxon>Asteroideae</taxon>
        <taxon>Anthemideae</taxon>
        <taxon>Anthemidinae</taxon>
        <taxon>Tanacetum</taxon>
    </lineage>
</organism>
<gene>
    <name evidence="5" type="ORF">Tci_411845</name>
</gene>
<dbReference type="InterPro" id="IPR054722">
    <property type="entry name" value="PolX-like_BBD"/>
</dbReference>
<dbReference type="GO" id="GO:0003676">
    <property type="term" value="F:nucleic acid binding"/>
    <property type="evidence" value="ECO:0007669"/>
    <property type="project" value="InterPro"/>
</dbReference>
<keyword evidence="1" id="KW-0378">Hydrolase</keyword>
<accession>A0A699HLS8</accession>
<proteinExistence type="predicted"/>
<dbReference type="Pfam" id="PF22936">
    <property type="entry name" value="Pol_BBD"/>
    <property type="match status" value="1"/>
</dbReference>
<feature type="region of interest" description="Disordered" evidence="2">
    <location>
        <begin position="467"/>
        <end position="495"/>
    </location>
</feature>
<feature type="domain" description="Reverse transcriptase Ty1/copia-type" evidence="3">
    <location>
        <begin position="598"/>
        <end position="760"/>
    </location>
</feature>
<evidence type="ECO:0000313" key="5">
    <source>
        <dbReference type="EMBL" id="GEY39871.1"/>
    </source>
</evidence>
<evidence type="ECO:0000256" key="1">
    <source>
        <dbReference type="ARBA" id="ARBA00022750"/>
    </source>
</evidence>
<keyword evidence="1" id="KW-0645">Protease</keyword>
<dbReference type="CDD" id="cd09272">
    <property type="entry name" value="RNase_HI_RT_Ty1"/>
    <property type="match status" value="1"/>
</dbReference>
<dbReference type="SUPFAM" id="SSF53098">
    <property type="entry name" value="Ribonuclease H-like"/>
    <property type="match status" value="1"/>
</dbReference>
<keyword evidence="1" id="KW-0064">Aspartyl protease</keyword>
<dbReference type="PANTHER" id="PTHR11439">
    <property type="entry name" value="GAG-POL-RELATED RETROTRANSPOSON"/>
    <property type="match status" value="1"/>
</dbReference>
<sequence>MHALLIQHGCEAALEVLPTDMEAQMKAELNKKAHIVMILCLGNKVLREVTREMTEAEVWSKLETLYMTKSLAKKLYLKKKLYTFYMLAGRKISEHIDEFNKIVLDLANIEVKFKDEDLALLLLTSLPTSYEHFVDTLLYGREELTLKDVMATLKSKEIKKRYKANGDDGEGLYVRGRTDRRDLRQSKGKSRLKSRGERLKCYAQALLDWIMDSGCSYHMTPRLDILFDFMECDGGSVQLGDNKECKIRGELNVNVEGKDSLTQVWHKRLRHISKAGLQMLEKQGLFGKKSLGSDRLCSFRLMGSVLGGIIKRFKHEAFEKFKEVKQLVENQTGWTVKKLWTDNGLEFCSQEFEQLCFESGIARHLTVVGTPLDCLRPSGQKRHVRQHILSIGHHRERLKKKTPMKMWSGHPSDYGMLRIFGCVAYPHDKQGTWSSMKNVMYKDTLNNSGASDKSVEKSQVKAELQRLNNHTHEEDHTDQEDGDDEDAGDQETDQPPDLTYYLLVRYREPRTRTKPLRLRDEIACEDSSKWKVTMKEKMDSLRKNKTWELVDHPGGQKLMSCKWLFKIKEWIEGVQKPRYKARLVARGFTQRVGIDYNELEVKTAFLHGNLEEVIYMRQSPGYEQGNKVCLLKKSLYGLKQSPRQWYKRFDEYMLSNGFKRISYDSCVYYKSYAPCGYIYLLLYVDDMLIACKSKAEIGSTKSLLKKEFDMKELEEAKKILGMDIIRDRSRKILRVSQSGYVSKILNNFRIDNEKSVKMPLGGHFKLPLKDCPIKDGDVERMSKVPYANAVGSLMYLMVYTRPDIAYAVSVVSRYLANPGKNHWKAVKWILKYLRGTAKVGLVYGTNPGNHVDVTGFVDSDYAKDPDKEAEYMSLTKSVKEAIWLRGLLEELGVELNTVAVNCDNQGAIHLSRNHVFHERTKHINVRYHFIREVLEAKTVKVLKGVLNTMRRMP</sequence>
<dbReference type="InterPro" id="IPR013103">
    <property type="entry name" value="RVT_2"/>
</dbReference>
<dbReference type="GO" id="GO:0004190">
    <property type="term" value="F:aspartic-type endopeptidase activity"/>
    <property type="evidence" value="ECO:0007669"/>
    <property type="project" value="UniProtKB-KW"/>
</dbReference>
<dbReference type="Pfam" id="PF14223">
    <property type="entry name" value="Retrotran_gag_2"/>
    <property type="match status" value="1"/>
</dbReference>
<comment type="caution">
    <text evidence="5">The sequence shown here is derived from an EMBL/GenBank/DDBJ whole genome shotgun (WGS) entry which is preliminary data.</text>
</comment>
<evidence type="ECO:0000259" key="3">
    <source>
        <dbReference type="Pfam" id="PF07727"/>
    </source>
</evidence>
<dbReference type="EMBL" id="BKCJ010175221">
    <property type="protein sequence ID" value="GEY39871.1"/>
    <property type="molecule type" value="Genomic_DNA"/>
</dbReference>
<dbReference type="SUPFAM" id="SSF56672">
    <property type="entry name" value="DNA/RNA polymerases"/>
    <property type="match status" value="1"/>
</dbReference>
<dbReference type="AlphaFoldDB" id="A0A699HLS8"/>
<dbReference type="InterPro" id="IPR012337">
    <property type="entry name" value="RNaseH-like_sf"/>
</dbReference>
<evidence type="ECO:0000256" key="2">
    <source>
        <dbReference type="SAM" id="MobiDB-lite"/>
    </source>
</evidence>
<dbReference type="PANTHER" id="PTHR11439:SF491">
    <property type="entry name" value="INTEGRASE CATALYTIC DOMAIN-CONTAINING PROTEIN"/>
    <property type="match status" value="1"/>
</dbReference>
<dbReference type="Pfam" id="PF07727">
    <property type="entry name" value="RVT_2"/>
    <property type="match status" value="1"/>
</dbReference>
<dbReference type="InterPro" id="IPR036397">
    <property type="entry name" value="RNaseH_sf"/>
</dbReference>
<dbReference type="Gene3D" id="3.30.420.10">
    <property type="entry name" value="Ribonuclease H-like superfamily/Ribonuclease H"/>
    <property type="match status" value="1"/>
</dbReference>
<feature type="domain" description="Retrovirus-related Pol polyprotein from transposon TNT 1-94-like beta-barrel" evidence="4">
    <location>
        <begin position="209"/>
        <end position="266"/>
    </location>
</feature>
<evidence type="ECO:0000259" key="4">
    <source>
        <dbReference type="Pfam" id="PF22936"/>
    </source>
</evidence>
<dbReference type="InterPro" id="IPR043502">
    <property type="entry name" value="DNA/RNA_pol_sf"/>
</dbReference>
<name>A0A699HLS8_TANCI</name>